<proteinExistence type="inferred from homology"/>
<dbReference type="Pfam" id="PF00230">
    <property type="entry name" value="MIP"/>
    <property type="match status" value="1"/>
</dbReference>
<keyword evidence="6 9" id="KW-1133">Transmembrane helix</keyword>
<evidence type="ECO:0000313" key="11">
    <source>
        <dbReference type="Proteomes" id="UP000317893"/>
    </source>
</evidence>
<dbReference type="AlphaFoldDB" id="A0A542E289"/>
<protein>
    <submittedName>
        <fullName evidence="10">Aquaporin Z</fullName>
    </submittedName>
</protein>
<dbReference type="Proteomes" id="UP000317893">
    <property type="component" value="Unassembled WGS sequence"/>
</dbReference>
<keyword evidence="11" id="KW-1185">Reference proteome</keyword>
<evidence type="ECO:0000256" key="3">
    <source>
        <dbReference type="ARBA" id="ARBA00022448"/>
    </source>
</evidence>
<feature type="transmembrane region" description="Helical" evidence="9">
    <location>
        <begin position="65"/>
        <end position="88"/>
    </location>
</feature>
<feature type="transmembrane region" description="Helical" evidence="9">
    <location>
        <begin position="21"/>
        <end position="45"/>
    </location>
</feature>
<evidence type="ECO:0000256" key="8">
    <source>
        <dbReference type="RuleBase" id="RU000477"/>
    </source>
</evidence>
<name>A0A542E289_9MICO</name>
<keyword evidence="3 8" id="KW-0813">Transport</keyword>
<dbReference type="PANTHER" id="PTHR19139">
    <property type="entry name" value="AQUAPORIN TRANSPORTER"/>
    <property type="match status" value="1"/>
</dbReference>
<evidence type="ECO:0000256" key="7">
    <source>
        <dbReference type="ARBA" id="ARBA00023136"/>
    </source>
</evidence>
<dbReference type="RefSeq" id="WP_246061193.1">
    <property type="nucleotide sequence ID" value="NZ_BAAAPR010000014.1"/>
</dbReference>
<comment type="subcellular location">
    <subcellularLocation>
        <location evidence="1">Cell membrane</location>
        <topology evidence="1">Multi-pass membrane protein</topology>
    </subcellularLocation>
</comment>
<dbReference type="InterPro" id="IPR034294">
    <property type="entry name" value="Aquaporin_transptr"/>
</dbReference>
<dbReference type="Gene3D" id="1.20.1080.10">
    <property type="entry name" value="Glycerol uptake facilitator protein"/>
    <property type="match status" value="1"/>
</dbReference>
<evidence type="ECO:0000313" key="10">
    <source>
        <dbReference type="EMBL" id="TQJ09389.1"/>
    </source>
</evidence>
<evidence type="ECO:0000256" key="1">
    <source>
        <dbReference type="ARBA" id="ARBA00004651"/>
    </source>
</evidence>
<accession>A0A542E289</accession>
<feature type="transmembrane region" description="Helical" evidence="9">
    <location>
        <begin position="191"/>
        <end position="212"/>
    </location>
</feature>
<evidence type="ECO:0000256" key="2">
    <source>
        <dbReference type="ARBA" id="ARBA00006175"/>
    </source>
</evidence>
<dbReference type="PANTHER" id="PTHR19139:SF199">
    <property type="entry name" value="MIP17260P"/>
    <property type="match status" value="1"/>
</dbReference>
<evidence type="ECO:0000256" key="9">
    <source>
        <dbReference type="SAM" id="Phobius"/>
    </source>
</evidence>
<sequence>MTTPVTGSLGDGLRRPMGKRLGAEALGSFFLVLGTVGTAVLGASYTSPGSLTQPSSQQGVGNLGIALAAGLSFVAVAYAVGSVSGAHLNPAVTLGLWAARRFDSLREVGLYVVAQLAGGLLAGAVVWGTARSTFGSAQATGQLDANGFGAHSPVGAGLGVVLLAEVLLTALLVLVVLGATTSYAPSGFEPIAIGFAYVVVHLVSLPLSRTGVNPARSLAVAFFNGDGAPGQLWVFLLAPVVGAVLAGWSFEAITGIDRSNVDIGGGPAAR</sequence>
<dbReference type="SUPFAM" id="SSF81338">
    <property type="entry name" value="Aquaporin-like"/>
    <property type="match status" value="1"/>
</dbReference>
<feature type="transmembrane region" description="Helical" evidence="9">
    <location>
        <begin position="108"/>
        <end position="127"/>
    </location>
</feature>
<dbReference type="InterPro" id="IPR000425">
    <property type="entry name" value="MIP"/>
</dbReference>
<dbReference type="EMBL" id="VFMN01000001">
    <property type="protein sequence ID" value="TQJ09389.1"/>
    <property type="molecule type" value="Genomic_DNA"/>
</dbReference>
<dbReference type="GO" id="GO:0015250">
    <property type="term" value="F:water channel activity"/>
    <property type="evidence" value="ECO:0007669"/>
    <property type="project" value="TreeGrafter"/>
</dbReference>
<evidence type="ECO:0000256" key="5">
    <source>
        <dbReference type="ARBA" id="ARBA00022692"/>
    </source>
</evidence>
<keyword evidence="4" id="KW-1003">Cell membrane</keyword>
<feature type="transmembrane region" description="Helical" evidence="9">
    <location>
        <begin position="156"/>
        <end position="179"/>
    </location>
</feature>
<keyword evidence="7 9" id="KW-0472">Membrane</keyword>
<dbReference type="InterPro" id="IPR023271">
    <property type="entry name" value="Aquaporin-like"/>
</dbReference>
<keyword evidence="5 8" id="KW-0812">Transmembrane</keyword>
<dbReference type="InterPro" id="IPR022357">
    <property type="entry name" value="MIP_CS"/>
</dbReference>
<dbReference type="PRINTS" id="PR00783">
    <property type="entry name" value="MINTRINSICP"/>
</dbReference>
<feature type="transmembrane region" description="Helical" evidence="9">
    <location>
        <begin position="232"/>
        <end position="250"/>
    </location>
</feature>
<evidence type="ECO:0000256" key="4">
    <source>
        <dbReference type="ARBA" id="ARBA00022475"/>
    </source>
</evidence>
<organism evidence="10 11">
    <name type="scientific">Lapillicoccus jejuensis</name>
    <dbReference type="NCBI Taxonomy" id="402171"/>
    <lineage>
        <taxon>Bacteria</taxon>
        <taxon>Bacillati</taxon>
        <taxon>Actinomycetota</taxon>
        <taxon>Actinomycetes</taxon>
        <taxon>Micrococcales</taxon>
        <taxon>Intrasporangiaceae</taxon>
        <taxon>Lapillicoccus</taxon>
    </lineage>
</organism>
<evidence type="ECO:0000256" key="6">
    <source>
        <dbReference type="ARBA" id="ARBA00022989"/>
    </source>
</evidence>
<comment type="caution">
    <text evidence="10">The sequence shown here is derived from an EMBL/GenBank/DDBJ whole genome shotgun (WGS) entry which is preliminary data.</text>
</comment>
<dbReference type="GO" id="GO:0005886">
    <property type="term" value="C:plasma membrane"/>
    <property type="evidence" value="ECO:0007669"/>
    <property type="project" value="UniProtKB-SubCell"/>
</dbReference>
<reference evidence="10 11" key="1">
    <citation type="submission" date="2019-06" db="EMBL/GenBank/DDBJ databases">
        <title>Sequencing the genomes of 1000 actinobacteria strains.</title>
        <authorList>
            <person name="Klenk H.-P."/>
        </authorList>
    </citation>
    <scope>NUCLEOTIDE SEQUENCE [LARGE SCALE GENOMIC DNA]</scope>
    <source>
        <strain evidence="10 11">DSM 18607</strain>
    </source>
</reference>
<dbReference type="PROSITE" id="PS00221">
    <property type="entry name" value="MIP"/>
    <property type="match status" value="1"/>
</dbReference>
<gene>
    <name evidence="10" type="ORF">FB458_2501</name>
</gene>
<comment type="similarity">
    <text evidence="2 8">Belongs to the MIP/aquaporin (TC 1.A.8) family.</text>
</comment>